<dbReference type="Proteomes" id="UP000593562">
    <property type="component" value="Unassembled WGS sequence"/>
</dbReference>
<evidence type="ECO:0000256" key="9">
    <source>
        <dbReference type="ARBA" id="ARBA00035304"/>
    </source>
</evidence>
<proteinExistence type="inferred from homology"/>
<keyword evidence="4" id="KW-0963">Cytoplasm</keyword>
<keyword evidence="7" id="KW-0508">mRNA splicing</keyword>
<dbReference type="FunCoup" id="A0A7J7BUK8">
    <property type="interactions" value="1403"/>
</dbReference>
<feature type="compositionally biased region" description="Basic residues" evidence="11">
    <location>
        <begin position="406"/>
        <end position="417"/>
    </location>
</feature>
<evidence type="ECO:0000313" key="12">
    <source>
        <dbReference type="EMBL" id="KAF5725590.1"/>
    </source>
</evidence>
<dbReference type="Pfam" id="PF15264">
    <property type="entry name" value="TSSC4"/>
    <property type="match status" value="1"/>
</dbReference>
<evidence type="ECO:0000256" key="11">
    <source>
        <dbReference type="SAM" id="MobiDB-lite"/>
    </source>
</evidence>
<comment type="caution">
    <text evidence="12">The sequence shown here is derived from an EMBL/GenBank/DDBJ whole genome shotgun (WGS) entry which is preliminary data.</text>
</comment>
<dbReference type="GO" id="GO:0008380">
    <property type="term" value="P:RNA splicing"/>
    <property type="evidence" value="ECO:0007669"/>
    <property type="project" value="UniProtKB-KW"/>
</dbReference>
<feature type="region of interest" description="Disordered" evidence="11">
    <location>
        <begin position="17"/>
        <end position="104"/>
    </location>
</feature>
<comment type="similarity">
    <text evidence="3">Belongs to the TSSC4 family.</text>
</comment>
<keyword evidence="13" id="KW-1185">Reference proteome</keyword>
<evidence type="ECO:0000256" key="10">
    <source>
        <dbReference type="ARBA" id="ARBA00045970"/>
    </source>
</evidence>
<keyword evidence="6" id="KW-0747">Spliceosome</keyword>
<evidence type="ECO:0000256" key="3">
    <source>
        <dbReference type="ARBA" id="ARBA00010362"/>
    </source>
</evidence>
<comment type="function">
    <text evidence="10">Protein associated with the U5 snRNP, during its maturation and its post-splicing recycling and which is required for spliceosomal tri-snRNP complex assembly in the nucleus. Has a molecular sequestering activity and transiently hinders SNRNP200 binding sites for constitutive splicing factors that intervene later during the assembly of the spliceosome and splicing. Together with its molecular sequestering activity, may also function as a molecular adapter and placeholder, coordinating the assembly of the U5 snRNP and its association with the U4/U6 di-snRNP.</text>
</comment>
<name>A0A7J7BUK8_TRIWF</name>
<dbReference type="PANTHER" id="PTHR13445:SF3">
    <property type="entry name" value="U5 SMALL NUCLEAR RIBONUCLEOPROTEIN TSSC4"/>
    <property type="match status" value="1"/>
</dbReference>
<evidence type="ECO:0000313" key="13">
    <source>
        <dbReference type="Proteomes" id="UP000593562"/>
    </source>
</evidence>
<sequence>MEDSFSVRVDKVFGSLLSSSNPRSLWSLTDDEIERREWNRDKGSSEPEMELGGESNEVTDENPVDFHKEMEKDLEELGDDDGDLGFESRDSRASSRPDDYNEEEWEVKSNIGMDCTLDFEEEVDEYDQVATGKEIDSRMNDYIDDYGIEDDSCNELPNSIKDIIRDPRANHVAAKLRLKEDAEAAEKINSLPVIENGASLVDPQINAPEDGNLKSILKKRDTQAELKSHKRVRFDSECRKECVENSEGAKQRHMETCLTEKIDNSTEATLLPQDHPSGIPDYIRNPSKYTHYTFDPSDDLDEKNNQQAYMDFLKLVDRSNTVDSQPDNTSDGPLKSVSFIPKKKIDHVMMLDNGTESKQNKAATGKEFEQRSSLAVGIAVWDTLDGEVCAMDEEDEQDVAVDGRSNSKRSGRQYRTKARLELEQP</sequence>
<evidence type="ECO:0000256" key="5">
    <source>
        <dbReference type="ARBA" id="ARBA00022664"/>
    </source>
</evidence>
<evidence type="ECO:0000256" key="4">
    <source>
        <dbReference type="ARBA" id="ARBA00022490"/>
    </source>
</evidence>
<dbReference type="InterPro" id="IPR029338">
    <property type="entry name" value="TSSC4"/>
</dbReference>
<dbReference type="GO" id="GO:0006397">
    <property type="term" value="P:mRNA processing"/>
    <property type="evidence" value="ECO:0007669"/>
    <property type="project" value="UniProtKB-KW"/>
</dbReference>
<evidence type="ECO:0000256" key="6">
    <source>
        <dbReference type="ARBA" id="ARBA00022728"/>
    </source>
</evidence>
<dbReference type="OrthoDB" id="1906282at2759"/>
<gene>
    <name evidence="12" type="ORF">HS088_TW23G00314</name>
</gene>
<feature type="compositionally biased region" description="Acidic residues" evidence="11">
    <location>
        <begin position="72"/>
        <end position="84"/>
    </location>
</feature>
<protein>
    <recommendedName>
        <fullName evidence="9">U5 small nuclear ribonucleoprotein TSSC4</fullName>
    </recommendedName>
</protein>
<keyword evidence="5" id="KW-0507">mRNA processing</keyword>
<feature type="compositionally biased region" description="Basic and acidic residues" evidence="11">
    <location>
        <begin position="33"/>
        <end position="45"/>
    </location>
</feature>
<feature type="compositionally biased region" description="Polar residues" evidence="11">
    <location>
        <begin position="17"/>
        <end position="27"/>
    </location>
</feature>
<reference evidence="12 13" key="1">
    <citation type="journal article" date="2020" name="Nat. Commun.">
        <title>Genome of Tripterygium wilfordii and identification of cytochrome P450 involved in triptolide biosynthesis.</title>
        <authorList>
            <person name="Tu L."/>
            <person name="Su P."/>
            <person name="Zhang Z."/>
            <person name="Gao L."/>
            <person name="Wang J."/>
            <person name="Hu T."/>
            <person name="Zhou J."/>
            <person name="Zhang Y."/>
            <person name="Zhao Y."/>
            <person name="Liu Y."/>
            <person name="Song Y."/>
            <person name="Tong Y."/>
            <person name="Lu Y."/>
            <person name="Yang J."/>
            <person name="Xu C."/>
            <person name="Jia M."/>
            <person name="Peters R.J."/>
            <person name="Huang L."/>
            <person name="Gao W."/>
        </authorList>
    </citation>
    <scope>NUCLEOTIDE SEQUENCE [LARGE SCALE GENOMIC DNA]</scope>
    <source>
        <strain evidence="13">cv. XIE 37</strain>
        <tissue evidence="12">Leaf</tissue>
    </source>
</reference>
<evidence type="ECO:0000256" key="8">
    <source>
        <dbReference type="ARBA" id="ARBA00023242"/>
    </source>
</evidence>
<evidence type="ECO:0000256" key="7">
    <source>
        <dbReference type="ARBA" id="ARBA00023187"/>
    </source>
</evidence>
<feature type="compositionally biased region" description="Basic and acidic residues" evidence="11">
    <location>
        <begin position="86"/>
        <end position="99"/>
    </location>
</feature>
<feature type="compositionally biased region" description="Acidic residues" evidence="11">
    <location>
        <begin position="47"/>
        <end position="63"/>
    </location>
</feature>
<dbReference type="InParanoid" id="A0A7J7BUK8"/>
<comment type="subcellular location">
    <subcellularLocation>
        <location evidence="2">Cytoplasm</location>
    </subcellularLocation>
    <subcellularLocation>
        <location evidence="1">Nucleus</location>
    </subcellularLocation>
</comment>
<dbReference type="AlphaFoldDB" id="A0A7J7BUK8"/>
<feature type="region of interest" description="Disordered" evidence="11">
    <location>
        <begin position="395"/>
        <end position="425"/>
    </location>
</feature>
<organism evidence="12 13">
    <name type="scientific">Tripterygium wilfordii</name>
    <name type="common">Thunder God vine</name>
    <dbReference type="NCBI Taxonomy" id="458696"/>
    <lineage>
        <taxon>Eukaryota</taxon>
        <taxon>Viridiplantae</taxon>
        <taxon>Streptophyta</taxon>
        <taxon>Embryophyta</taxon>
        <taxon>Tracheophyta</taxon>
        <taxon>Spermatophyta</taxon>
        <taxon>Magnoliopsida</taxon>
        <taxon>eudicotyledons</taxon>
        <taxon>Gunneridae</taxon>
        <taxon>Pentapetalae</taxon>
        <taxon>rosids</taxon>
        <taxon>fabids</taxon>
        <taxon>Celastrales</taxon>
        <taxon>Celastraceae</taxon>
        <taxon>Tripterygium</taxon>
    </lineage>
</organism>
<accession>A0A7J7BUK8</accession>
<dbReference type="GO" id="GO:0005681">
    <property type="term" value="C:spliceosomal complex"/>
    <property type="evidence" value="ECO:0007669"/>
    <property type="project" value="UniProtKB-KW"/>
</dbReference>
<dbReference type="GO" id="GO:0005737">
    <property type="term" value="C:cytoplasm"/>
    <property type="evidence" value="ECO:0007669"/>
    <property type="project" value="UniProtKB-SubCell"/>
</dbReference>
<keyword evidence="8" id="KW-0539">Nucleus</keyword>
<dbReference type="EMBL" id="JAAARO010000023">
    <property type="protein sequence ID" value="KAF5725590.1"/>
    <property type="molecule type" value="Genomic_DNA"/>
</dbReference>
<evidence type="ECO:0000256" key="1">
    <source>
        <dbReference type="ARBA" id="ARBA00004123"/>
    </source>
</evidence>
<evidence type="ECO:0000256" key="2">
    <source>
        <dbReference type="ARBA" id="ARBA00004496"/>
    </source>
</evidence>
<dbReference type="PANTHER" id="PTHR13445">
    <property type="entry name" value="TUMOR SUPPRESSING SUBTRANSFERABLE CANDIDATE 4 TSSC4"/>
    <property type="match status" value="1"/>
</dbReference>